<feature type="transmembrane region" description="Helical" evidence="6">
    <location>
        <begin position="129"/>
        <end position="148"/>
    </location>
</feature>
<name>A0ABT9YJA2_9BACI</name>
<accession>A0ABT9YJA2</accession>
<dbReference type="Gene3D" id="1.10.3730.20">
    <property type="match status" value="1"/>
</dbReference>
<keyword evidence="5 6" id="KW-0472">Membrane</keyword>
<feature type="domain" description="EamA" evidence="7">
    <location>
        <begin position="5"/>
        <end position="145"/>
    </location>
</feature>
<evidence type="ECO:0000256" key="5">
    <source>
        <dbReference type="ARBA" id="ARBA00023136"/>
    </source>
</evidence>
<comment type="similarity">
    <text evidence="2">Belongs to the EamA transporter family.</text>
</comment>
<comment type="caution">
    <text evidence="8">The sequence shown here is derived from an EMBL/GenBank/DDBJ whole genome shotgun (WGS) entry which is preliminary data.</text>
</comment>
<dbReference type="PANTHER" id="PTHR32322:SF2">
    <property type="entry name" value="EAMA DOMAIN-CONTAINING PROTEIN"/>
    <property type="match status" value="1"/>
</dbReference>
<feature type="transmembrane region" description="Helical" evidence="6">
    <location>
        <begin position="194"/>
        <end position="212"/>
    </location>
</feature>
<comment type="subcellular location">
    <subcellularLocation>
        <location evidence="1">Endomembrane system</location>
        <topology evidence="1">Multi-pass membrane protein</topology>
    </subcellularLocation>
</comment>
<dbReference type="Pfam" id="PF00892">
    <property type="entry name" value="EamA"/>
    <property type="match status" value="2"/>
</dbReference>
<reference evidence="8 9" key="1">
    <citation type="submission" date="2023-07" db="EMBL/GenBank/DDBJ databases">
        <title>Genomic Encyclopedia of Type Strains, Phase IV (KMG-IV): sequencing the most valuable type-strain genomes for metagenomic binning, comparative biology and taxonomic classification.</title>
        <authorList>
            <person name="Goeker M."/>
        </authorList>
    </citation>
    <scope>NUCLEOTIDE SEQUENCE [LARGE SCALE GENOMIC DNA]</scope>
    <source>
        <strain evidence="8 9">DSM 19154</strain>
    </source>
</reference>
<sequence>MNRWIAFLAGIIVTLLWSSSYILNEWAFDQEIKPLTLAGMRYMIAATFLAVFIKGMRMFKASESPRHSRLPWGTLILIGLTGFTMAQGLQYSGQFFMNPTQTSLLLSIGNTCMVLLVDFIWMRESQNKTSLLAFIGLATGVLLYFFPWDFGETNVIGIGLVLLSSIGYALNLTINRHFIHQKHVRTEDLVIRPMFIGALSLLIIGLSVEGIPPFNMKLLFILLWLGVINGGLAFYLWTWTQKHLKAFESSLINNLMLVEIAFLDVLLLGRNLSPLQVIGILCIAIAVAYVQLKPIISRKTTS</sequence>
<feature type="transmembrane region" description="Helical" evidence="6">
    <location>
        <begin position="36"/>
        <end position="53"/>
    </location>
</feature>
<keyword evidence="4 6" id="KW-1133">Transmembrane helix</keyword>
<evidence type="ECO:0000256" key="4">
    <source>
        <dbReference type="ARBA" id="ARBA00022989"/>
    </source>
</evidence>
<feature type="transmembrane region" description="Helical" evidence="6">
    <location>
        <begin position="218"/>
        <end position="239"/>
    </location>
</feature>
<dbReference type="PANTHER" id="PTHR32322">
    <property type="entry name" value="INNER MEMBRANE TRANSPORTER"/>
    <property type="match status" value="1"/>
</dbReference>
<dbReference type="EMBL" id="JAUSUA010000003">
    <property type="protein sequence ID" value="MDQ0207601.1"/>
    <property type="molecule type" value="Genomic_DNA"/>
</dbReference>
<dbReference type="InterPro" id="IPR050638">
    <property type="entry name" value="AA-Vitamin_Transporters"/>
</dbReference>
<evidence type="ECO:0000256" key="6">
    <source>
        <dbReference type="SAM" id="Phobius"/>
    </source>
</evidence>
<evidence type="ECO:0000313" key="9">
    <source>
        <dbReference type="Proteomes" id="UP001225034"/>
    </source>
</evidence>
<feature type="transmembrane region" description="Helical" evidence="6">
    <location>
        <begin position="74"/>
        <end position="92"/>
    </location>
</feature>
<organism evidence="8 9">
    <name type="scientific">Alkalicoccobacillus murimartini</name>
    <dbReference type="NCBI Taxonomy" id="171685"/>
    <lineage>
        <taxon>Bacteria</taxon>
        <taxon>Bacillati</taxon>
        <taxon>Bacillota</taxon>
        <taxon>Bacilli</taxon>
        <taxon>Bacillales</taxon>
        <taxon>Bacillaceae</taxon>
        <taxon>Alkalicoccobacillus</taxon>
    </lineage>
</organism>
<dbReference type="InterPro" id="IPR000620">
    <property type="entry name" value="EamA_dom"/>
</dbReference>
<dbReference type="Proteomes" id="UP001225034">
    <property type="component" value="Unassembled WGS sequence"/>
</dbReference>
<feature type="transmembrane region" description="Helical" evidence="6">
    <location>
        <begin position="275"/>
        <end position="292"/>
    </location>
</feature>
<keyword evidence="3 6" id="KW-0812">Transmembrane</keyword>
<proteinExistence type="inferred from homology"/>
<evidence type="ECO:0000256" key="3">
    <source>
        <dbReference type="ARBA" id="ARBA00022692"/>
    </source>
</evidence>
<dbReference type="SUPFAM" id="SSF103481">
    <property type="entry name" value="Multidrug resistance efflux transporter EmrE"/>
    <property type="match status" value="2"/>
</dbReference>
<evidence type="ECO:0000313" key="8">
    <source>
        <dbReference type="EMBL" id="MDQ0207601.1"/>
    </source>
</evidence>
<feature type="domain" description="EamA" evidence="7">
    <location>
        <begin position="156"/>
        <end position="289"/>
    </location>
</feature>
<keyword evidence="9" id="KW-1185">Reference proteome</keyword>
<dbReference type="InterPro" id="IPR037185">
    <property type="entry name" value="EmrE-like"/>
</dbReference>
<evidence type="ECO:0000256" key="1">
    <source>
        <dbReference type="ARBA" id="ARBA00004127"/>
    </source>
</evidence>
<evidence type="ECO:0000259" key="7">
    <source>
        <dbReference type="Pfam" id="PF00892"/>
    </source>
</evidence>
<evidence type="ECO:0000256" key="2">
    <source>
        <dbReference type="ARBA" id="ARBA00007362"/>
    </source>
</evidence>
<gene>
    <name evidence="8" type="ORF">J2S05_002402</name>
</gene>
<protein>
    <submittedName>
        <fullName evidence="8">Drug/metabolite transporter (DMT)-like permease</fullName>
    </submittedName>
</protein>
<dbReference type="RefSeq" id="WP_306983030.1">
    <property type="nucleotide sequence ID" value="NZ_JAUSUA010000003.1"/>
</dbReference>
<feature type="transmembrane region" description="Helical" evidence="6">
    <location>
        <begin position="154"/>
        <end position="174"/>
    </location>
</feature>
<feature type="transmembrane region" description="Helical" evidence="6">
    <location>
        <begin position="104"/>
        <end position="122"/>
    </location>
</feature>